<dbReference type="AlphaFoldDB" id="A0A4U5Q3K1"/>
<gene>
    <name evidence="1" type="ORF">D5086_0000147070</name>
</gene>
<evidence type="ECO:0000313" key="1">
    <source>
        <dbReference type="EMBL" id="TKS04152.1"/>
    </source>
</evidence>
<name>A0A4U5Q3K1_POPAL</name>
<organism evidence="1">
    <name type="scientific">Populus alba</name>
    <name type="common">White poplar</name>
    <dbReference type="NCBI Taxonomy" id="43335"/>
    <lineage>
        <taxon>Eukaryota</taxon>
        <taxon>Viridiplantae</taxon>
        <taxon>Streptophyta</taxon>
        <taxon>Embryophyta</taxon>
        <taxon>Tracheophyta</taxon>
        <taxon>Spermatophyta</taxon>
        <taxon>Magnoliopsida</taxon>
        <taxon>eudicotyledons</taxon>
        <taxon>Gunneridae</taxon>
        <taxon>Pentapetalae</taxon>
        <taxon>rosids</taxon>
        <taxon>fabids</taxon>
        <taxon>Malpighiales</taxon>
        <taxon>Salicaceae</taxon>
        <taxon>Saliceae</taxon>
        <taxon>Populus</taxon>
    </lineage>
</organism>
<protein>
    <submittedName>
        <fullName evidence="1">Uncharacterized protein</fullName>
    </submittedName>
</protein>
<proteinExistence type="predicted"/>
<sequence>MASILDSPYPGATASLLPDHSLFLHWCCLVRFEDSLRFTFIKWRVDLKDAAKPAALVVDVLLCWVCRRWRRLQELACLELPSKNCGGGVGDRASGRLMNGEFSSNQWNFLCGFRHPPELLFARNCFLVFHLMFLQDGTSNPFSSNNHSFYIPFDSSKLTLRGQRRHCLASSRIKRRLLPFFSSASMNLWIKKKSKMATTKVLAAVAATALITFLLDDDGGKRAGTDDPIEVEFGEAVGFGAGNG</sequence>
<dbReference type="EMBL" id="RCHU01000467">
    <property type="protein sequence ID" value="TKS04152.1"/>
    <property type="molecule type" value="Genomic_DNA"/>
</dbReference>
<accession>A0A4U5Q3K1</accession>
<reference evidence="1" key="1">
    <citation type="submission" date="2018-10" db="EMBL/GenBank/DDBJ databases">
        <title>Population genomic analysis revealed the cold adaptation of white poplar.</title>
        <authorList>
            <person name="Liu Y.-J."/>
        </authorList>
    </citation>
    <scope>NUCLEOTIDE SEQUENCE [LARGE SCALE GENOMIC DNA]</scope>
    <source>
        <strain evidence="1">PAL-ZL1</strain>
    </source>
</reference>
<comment type="caution">
    <text evidence="1">The sequence shown here is derived from an EMBL/GenBank/DDBJ whole genome shotgun (WGS) entry which is preliminary data.</text>
</comment>